<dbReference type="SUPFAM" id="SSF63418">
    <property type="entry name" value="MurE/MurF N-terminal domain"/>
    <property type="match status" value="1"/>
</dbReference>
<evidence type="ECO:0000256" key="7">
    <source>
        <dbReference type="ARBA" id="ARBA00022705"/>
    </source>
</evidence>
<proteinExistence type="inferred from homology"/>
<dbReference type="Proteomes" id="UP000178449">
    <property type="component" value="Unassembled WGS sequence"/>
</dbReference>
<dbReference type="GO" id="GO:0005524">
    <property type="term" value="F:ATP binding"/>
    <property type="evidence" value="ECO:0007669"/>
    <property type="project" value="InterPro"/>
</dbReference>
<dbReference type="InterPro" id="IPR035911">
    <property type="entry name" value="MurE/MurF_N"/>
</dbReference>
<keyword evidence="3 15" id="KW-0515">Mutator protein</keyword>
<dbReference type="GO" id="GO:0016881">
    <property type="term" value="F:acid-amino acid ligase activity"/>
    <property type="evidence" value="ECO:0007669"/>
    <property type="project" value="InterPro"/>
</dbReference>
<dbReference type="GO" id="GO:0005829">
    <property type="term" value="C:cytosol"/>
    <property type="evidence" value="ECO:0007669"/>
    <property type="project" value="TreeGrafter"/>
</dbReference>
<evidence type="ECO:0000256" key="6">
    <source>
        <dbReference type="ARBA" id="ARBA00022695"/>
    </source>
</evidence>
<dbReference type="HAMAP" id="MF_01113">
    <property type="entry name" value="DNApol_IV"/>
    <property type="match status" value="1"/>
</dbReference>
<dbReference type="FunFam" id="3.40.1170.60:FF:000001">
    <property type="entry name" value="DNA polymerase IV"/>
    <property type="match status" value="1"/>
</dbReference>
<reference evidence="17 18" key="1">
    <citation type="journal article" date="2016" name="Nat. Commun.">
        <title>Thousands of microbial genomes shed light on interconnected biogeochemical processes in an aquifer system.</title>
        <authorList>
            <person name="Anantharaman K."/>
            <person name="Brown C.T."/>
            <person name="Hug L.A."/>
            <person name="Sharon I."/>
            <person name="Castelle C.J."/>
            <person name="Probst A.J."/>
            <person name="Thomas B.C."/>
            <person name="Singh A."/>
            <person name="Wilkins M.J."/>
            <person name="Karaoz U."/>
            <person name="Brodie E.L."/>
            <person name="Williams K.H."/>
            <person name="Hubbard S.S."/>
            <person name="Banfield J.F."/>
        </authorList>
    </citation>
    <scope>NUCLEOTIDE SEQUENCE [LARGE SCALE GENOMIC DNA]</scope>
</reference>
<dbReference type="Pfam" id="PF02875">
    <property type="entry name" value="Mur_ligase_C"/>
    <property type="match status" value="1"/>
</dbReference>
<evidence type="ECO:0000256" key="9">
    <source>
        <dbReference type="ARBA" id="ARBA00022763"/>
    </source>
</evidence>
<evidence type="ECO:0000256" key="8">
    <source>
        <dbReference type="ARBA" id="ARBA00022723"/>
    </source>
</evidence>
<evidence type="ECO:0000256" key="10">
    <source>
        <dbReference type="ARBA" id="ARBA00022842"/>
    </source>
</evidence>
<dbReference type="PANTHER" id="PTHR11076">
    <property type="entry name" value="DNA REPAIR POLYMERASE UMUC / TRANSFERASE FAMILY MEMBER"/>
    <property type="match status" value="1"/>
</dbReference>
<dbReference type="Gene3D" id="1.10.150.20">
    <property type="entry name" value="5' to 3' exonuclease, C-terminal subdomain"/>
    <property type="match status" value="1"/>
</dbReference>
<evidence type="ECO:0000256" key="14">
    <source>
        <dbReference type="ARBA" id="ARBA00049244"/>
    </source>
</evidence>
<dbReference type="InterPro" id="IPR043128">
    <property type="entry name" value="Rev_trsase/Diguanyl_cyclase"/>
</dbReference>
<dbReference type="InterPro" id="IPR004101">
    <property type="entry name" value="Mur_ligase_C"/>
</dbReference>
<evidence type="ECO:0000256" key="3">
    <source>
        <dbReference type="ARBA" id="ARBA00022457"/>
    </source>
</evidence>
<evidence type="ECO:0000256" key="12">
    <source>
        <dbReference type="ARBA" id="ARBA00023125"/>
    </source>
</evidence>
<dbReference type="GO" id="GO:0006281">
    <property type="term" value="P:DNA repair"/>
    <property type="evidence" value="ECO:0007669"/>
    <property type="project" value="UniProtKB-UniRule"/>
</dbReference>
<keyword evidence="13 15" id="KW-0234">DNA repair</keyword>
<evidence type="ECO:0000313" key="18">
    <source>
        <dbReference type="Proteomes" id="UP000178449"/>
    </source>
</evidence>
<dbReference type="NCBIfam" id="NF002677">
    <property type="entry name" value="PRK02406.1"/>
    <property type="match status" value="1"/>
</dbReference>
<sequence length="859" mass="94111">MPDLPMVGFKKIIHLDMDAFYASVEVKDRPELRGKPVIVGGDPNSRAVVAAANYEARRFGVHSAMSCSKAKRLCPQAVFLPPRLERYKEISRAIHLIFCQYTDLIEPLALDEAWLDVTQNKLGLPSATWVATHIKWDIENQLGLTSSAGVSYNKFLAKIASGMDKPNGLMVITPEEAADFLARLRLKELPGVGRVMEKRLADLGLEYGHQLLKVSQEDLIRHFGKYGRQLFHLIRGIDEREVVTHRERKSIGIEHTFGADAQWGPNLERALDILLRGLFKRAKSGERRGRALTLKVKFEDFTQVTKSYSGAEPLTQAKIRRIALEKLAQVEAVYPNKLVRLLGLSMSGFQGKASNKDPNFQLNLFEAILGGTLEAEVGLEQRNPLLNFRLVQEITGGQFIVDPKNLEKPLIGGAFDSRRINGENIFFALNLGGGDGHAYLANLASTSIKLAVVEREVALPEGIAGILVPNSLKAMQALARWLARQFKGKLISLTGSSGKTTAKAWFTHFLEGHYQVQSNPGSFNNHIGCPATVLGLKPNTEVLILEMGTNGPGELDLLSSIAPADLTLLLNVGHAHLGKFGNAQALLEAKLEIFNHLRPGGQKLVPAADLRIISRLGKDFIGFGPGSNTKGEVLAVDGLLGEQSILLKHPGGELRITVPHLGDYVPSLLSAIWAATQALGLNIPDFAERAQSLPQEKGRATLLEGMKGERVLDDTYNANPESLVMMLNTLTKLNGDRFVGVVGNLAEMDQGLSESRKVIIAGLPRNLTHLFLTGETGGVLALAVKEARPSMQVRYFPKLPDLMAALETLRGPGCIIGVKGSRTSHMERVVMALTEREFACVLDRCHILQHCRECPKLWG</sequence>
<comment type="similarity">
    <text evidence="2 15">Belongs to the DNA polymerase type-Y family.</text>
</comment>
<dbReference type="EC" id="2.7.7.7" evidence="15"/>
<evidence type="ECO:0000256" key="4">
    <source>
        <dbReference type="ARBA" id="ARBA00022490"/>
    </source>
</evidence>
<accession>A0A1F6GA42</accession>
<keyword evidence="6 15" id="KW-0548">Nucleotidyltransferase</keyword>
<keyword evidence="4 15" id="KW-0963">Cytoplasm</keyword>
<comment type="catalytic activity">
    <reaction evidence="14 15">
        <text>DNA(n) + a 2'-deoxyribonucleoside 5'-triphosphate = DNA(n+1) + diphosphate</text>
        <dbReference type="Rhea" id="RHEA:22508"/>
        <dbReference type="Rhea" id="RHEA-COMP:17339"/>
        <dbReference type="Rhea" id="RHEA-COMP:17340"/>
        <dbReference type="ChEBI" id="CHEBI:33019"/>
        <dbReference type="ChEBI" id="CHEBI:61560"/>
        <dbReference type="ChEBI" id="CHEBI:173112"/>
        <dbReference type="EC" id="2.7.7.7"/>
    </reaction>
</comment>
<keyword evidence="7 15" id="KW-0235">DNA replication</keyword>
<evidence type="ECO:0000256" key="2">
    <source>
        <dbReference type="ARBA" id="ARBA00010945"/>
    </source>
</evidence>
<feature type="active site" evidence="15">
    <location>
        <position position="112"/>
    </location>
</feature>
<dbReference type="CDD" id="cd03586">
    <property type="entry name" value="PolY_Pol_IV_kappa"/>
    <property type="match status" value="1"/>
</dbReference>
<name>A0A1F6GA42_9PROT</name>
<feature type="binding site" evidence="15">
    <location>
        <position position="16"/>
    </location>
    <ligand>
        <name>Mg(2+)</name>
        <dbReference type="ChEBI" id="CHEBI:18420"/>
    </ligand>
</feature>
<dbReference type="InterPro" id="IPR022880">
    <property type="entry name" value="DNApol_IV"/>
</dbReference>
<gene>
    <name evidence="15" type="primary">dinB</name>
    <name evidence="17" type="ORF">A2527_06485</name>
</gene>
<protein>
    <recommendedName>
        <fullName evidence="15">DNA polymerase IV</fullName>
        <shortName evidence="15">Pol IV</shortName>
        <ecNumber evidence="15">2.7.7.7</ecNumber>
    </recommendedName>
</protein>
<dbReference type="PANTHER" id="PTHR11076:SF33">
    <property type="entry name" value="DNA POLYMERASE KAPPA"/>
    <property type="match status" value="1"/>
</dbReference>
<dbReference type="Pfam" id="PF11799">
    <property type="entry name" value="IMS_C"/>
    <property type="match status" value="1"/>
</dbReference>
<evidence type="ECO:0000259" key="16">
    <source>
        <dbReference type="PROSITE" id="PS50173"/>
    </source>
</evidence>
<dbReference type="InterPro" id="IPR017961">
    <property type="entry name" value="DNA_pol_Y-fam_little_finger"/>
</dbReference>
<evidence type="ECO:0000313" key="17">
    <source>
        <dbReference type="EMBL" id="OGG94983.1"/>
    </source>
</evidence>
<dbReference type="STRING" id="1817772.A2527_06485"/>
<keyword evidence="11 15" id="KW-0239">DNA-directed DNA polymerase</keyword>
<dbReference type="EMBL" id="MFNE01000030">
    <property type="protein sequence ID" value="OGG94983.1"/>
    <property type="molecule type" value="Genomic_DNA"/>
</dbReference>
<dbReference type="PROSITE" id="PS50173">
    <property type="entry name" value="UMUC"/>
    <property type="match status" value="1"/>
</dbReference>
<keyword evidence="8 15" id="KW-0479">Metal-binding</keyword>
<dbReference type="InterPro" id="IPR036615">
    <property type="entry name" value="Mur_ligase_C_dom_sf"/>
</dbReference>
<dbReference type="InterPro" id="IPR043502">
    <property type="entry name" value="DNA/RNA_pol_sf"/>
</dbReference>
<dbReference type="Pfam" id="PF08245">
    <property type="entry name" value="Mur_ligase_M"/>
    <property type="match status" value="1"/>
</dbReference>
<dbReference type="InterPro" id="IPR050116">
    <property type="entry name" value="DNA_polymerase-Y"/>
</dbReference>
<evidence type="ECO:0000256" key="11">
    <source>
        <dbReference type="ARBA" id="ARBA00022932"/>
    </source>
</evidence>
<dbReference type="GO" id="GO:0000287">
    <property type="term" value="F:magnesium ion binding"/>
    <property type="evidence" value="ECO:0007669"/>
    <property type="project" value="UniProtKB-UniRule"/>
</dbReference>
<keyword evidence="5 15" id="KW-0808">Transferase</keyword>
<dbReference type="Gene3D" id="3.40.1190.10">
    <property type="entry name" value="Mur-like, catalytic domain"/>
    <property type="match status" value="1"/>
</dbReference>
<dbReference type="InterPro" id="IPR036775">
    <property type="entry name" value="DNA_pol_Y-fam_lit_finger_sf"/>
</dbReference>
<feature type="domain" description="UmuC" evidence="16">
    <location>
        <begin position="12"/>
        <end position="193"/>
    </location>
</feature>
<comment type="caution">
    <text evidence="17">The sequence shown here is derived from an EMBL/GenBank/DDBJ whole genome shotgun (WGS) entry which is preliminary data.</text>
</comment>
<comment type="subcellular location">
    <subcellularLocation>
        <location evidence="1 15">Cytoplasm</location>
    </subcellularLocation>
</comment>
<dbReference type="GO" id="GO:0003887">
    <property type="term" value="F:DNA-directed DNA polymerase activity"/>
    <property type="evidence" value="ECO:0007669"/>
    <property type="project" value="UniProtKB-UniRule"/>
</dbReference>
<dbReference type="Pfam" id="PF21999">
    <property type="entry name" value="IMS_HHH_1"/>
    <property type="match status" value="1"/>
</dbReference>
<keyword evidence="10 15" id="KW-0460">Magnesium</keyword>
<dbReference type="AlphaFoldDB" id="A0A1F6GA42"/>
<dbReference type="Gene3D" id="3.30.70.270">
    <property type="match status" value="1"/>
</dbReference>
<feature type="binding site" evidence="15">
    <location>
        <position position="111"/>
    </location>
    <ligand>
        <name>Mg(2+)</name>
        <dbReference type="ChEBI" id="CHEBI:18420"/>
    </ligand>
</feature>
<evidence type="ECO:0000256" key="5">
    <source>
        <dbReference type="ARBA" id="ARBA00022679"/>
    </source>
</evidence>
<dbReference type="InterPro" id="IPR001126">
    <property type="entry name" value="UmuC"/>
</dbReference>
<dbReference type="SUPFAM" id="SSF56672">
    <property type="entry name" value="DNA/RNA polymerases"/>
    <property type="match status" value="1"/>
</dbReference>
<organism evidence="17 18">
    <name type="scientific">Candidatus Lambdaproteobacteria bacterium RIFOXYD2_FULL_50_16</name>
    <dbReference type="NCBI Taxonomy" id="1817772"/>
    <lineage>
        <taxon>Bacteria</taxon>
        <taxon>Pseudomonadati</taxon>
        <taxon>Pseudomonadota</taxon>
        <taxon>Candidatus Lambdaproteobacteria</taxon>
    </lineage>
</organism>
<keyword evidence="12 15" id="KW-0238">DNA-binding</keyword>
<dbReference type="GO" id="GO:0042276">
    <property type="term" value="P:error-prone translesion synthesis"/>
    <property type="evidence" value="ECO:0007669"/>
    <property type="project" value="TreeGrafter"/>
</dbReference>
<dbReference type="InterPro" id="IPR053848">
    <property type="entry name" value="IMS_HHH_1"/>
</dbReference>
<dbReference type="Gene3D" id="3.40.1170.60">
    <property type="match status" value="1"/>
</dbReference>
<dbReference type="SUPFAM" id="SSF100879">
    <property type="entry name" value="Lesion bypass DNA polymerase (Y-family), little finger domain"/>
    <property type="match status" value="1"/>
</dbReference>
<dbReference type="InterPro" id="IPR013221">
    <property type="entry name" value="Mur_ligase_cen"/>
</dbReference>
<dbReference type="InterPro" id="IPR036565">
    <property type="entry name" value="Mur-like_cat_sf"/>
</dbReference>
<dbReference type="Gene3D" id="3.90.190.20">
    <property type="entry name" value="Mur ligase, C-terminal domain"/>
    <property type="match status" value="1"/>
</dbReference>
<comment type="subunit">
    <text evidence="15">Monomer.</text>
</comment>
<dbReference type="GO" id="GO:0006261">
    <property type="term" value="P:DNA-templated DNA replication"/>
    <property type="evidence" value="ECO:0007669"/>
    <property type="project" value="UniProtKB-UniRule"/>
</dbReference>
<dbReference type="Gene3D" id="3.40.1390.10">
    <property type="entry name" value="MurE/MurF, N-terminal domain"/>
    <property type="match status" value="1"/>
</dbReference>
<evidence type="ECO:0000256" key="15">
    <source>
        <dbReference type="HAMAP-Rule" id="MF_01113"/>
    </source>
</evidence>
<comment type="cofactor">
    <cofactor evidence="15">
        <name>Mg(2+)</name>
        <dbReference type="ChEBI" id="CHEBI:18420"/>
    </cofactor>
    <text evidence="15">Binds 2 magnesium ions per subunit.</text>
</comment>
<evidence type="ECO:0000256" key="1">
    <source>
        <dbReference type="ARBA" id="ARBA00004496"/>
    </source>
</evidence>
<evidence type="ECO:0000256" key="13">
    <source>
        <dbReference type="ARBA" id="ARBA00023204"/>
    </source>
</evidence>
<dbReference type="SUPFAM" id="SSF53623">
    <property type="entry name" value="MurD-like peptide ligases, catalytic domain"/>
    <property type="match status" value="1"/>
</dbReference>
<dbReference type="Gene3D" id="3.30.1490.100">
    <property type="entry name" value="DNA polymerase, Y-family, little finger domain"/>
    <property type="match status" value="1"/>
</dbReference>
<dbReference type="SUPFAM" id="SSF53244">
    <property type="entry name" value="MurD-like peptide ligases, peptide-binding domain"/>
    <property type="match status" value="1"/>
</dbReference>
<feature type="site" description="Substrate discrimination" evidence="15">
    <location>
        <position position="21"/>
    </location>
</feature>
<keyword evidence="9 15" id="KW-0227">DNA damage</keyword>
<dbReference type="Pfam" id="PF00817">
    <property type="entry name" value="IMS"/>
    <property type="match status" value="1"/>
</dbReference>
<dbReference type="GO" id="GO:0003684">
    <property type="term" value="F:damaged DNA binding"/>
    <property type="evidence" value="ECO:0007669"/>
    <property type="project" value="InterPro"/>
</dbReference>
<comment type="function">
    <text evidence="15">Poorly processive, error-prone DNA polymerase involved in untargeted mutagenesis. Copies undamaged DNA at stalled replication forks, which arise in vivo from mismatched or misaligned primer ends. These misaligned primers can be extended by PolIV. Exhibits no 3'-5' exonuclease (proofreading) activity. May be involved in translesional synthesis, in conjunction with the beta clamp from PolIII.</text>
</comment>
<dbReference type="GO" id="GO:0009432">
    <property type="term" value="P:SOS response"/>
    <property type="evidence" value="ECO:0007669"/>
    <property type="project" value="TreeGrafter"/>
</dbReference>